<dbReference type="GO" id="GO:0045717">
    <property type="term" value="P:negative regulation of fatty acid biosynthetic process"/>
    <property type="evidence" value="ECO:0007669"/>
    <property type="project" value="TreeGrafter"/>
</dbReference>
<dbReference type="InterPro" id="IPR015943">
    <property type="entry name" value="WD40/YVTN_repeat-like_dom_sf"/>
</dbReference>
<dbReference type="InterPro" id="IPR036322">
    <property type="entry name" value="WD40_repeat_dom_sf"/>
</dbReference>
<feature type="repeat" description="WD" evidence="3">
    <location>
        <begin position="46"/>
        <end position="87"/>
    </location>
</feature>
<evidence type="ECO:0000256" key="1">
    <source>
        <dbReference type="ARBA" id="ARBA00022574"/>
    </source>
</evidence>
<evidence type="ECO:0000313" key="6">
    <source>
        <dbReference type="Proteomes" id="UP001164286"/>
    </source>
</evidence>
<dbReference type="GO" id="GO:0005737">
    <property type="term" value="C:cytoplasm"/>
    <property type="evidence" value="ECO:0007669"/>
    <property type="project" value="TreeGrafter"/>
</dbReference>
<sequence length="683" mass="74901">MPRRTLQPIPRSLASNRDSTFRRQNVLFDQGVWERLDQVQELGTETEGHGGCVNALSWSDDGSTLLSGSDDRRICIWGPDTNSSASSISSPHPLKLIETIATGHRANIFSARYLPNTSTPTIVTCAGDKQVRVFDVERLSRHETGVAGGSTDLYGVTGPGVTVLRCHHDRTKRIATENSPFLFLTVSEDGTVRQHDLRRPHQCKSECPEPLFHAPRGVDLYSLSVSTVTPHIFAVAGRTDCAFICDRRMPEHHSPSWGNNMKSSGQVHCVRRLGLPNYEWESVERTPEGRMRRQDRHITCVKMSQDKADEVICAFAGHSTALFSIHDDPSSTCARVPSPSPIATSSRPKVSGHTAADFLRTPLSLPPPSMPTIAEAGPSRLPATAAQSSSSSPSRRRQRSASSDPEDGSGRSSRLRLGGDEEDDRREMAMEADSEYPITDDSCKRADSQTRTTSFSGSWLASMTTRQVIHPMYVTGGRGPEYLDLDMPMDDDSDDVSEDDDDEDDDMDEGVDEEDEDEYGGMDVDPLSDTGEFGDVEKIMPRRCYKGARNVRTVKDCDSGNFLGAMSDKVASGSDDGNFFVWDKISGRLEGIWEGDGDTVNVSGIDNTIKMFGPLSTPLPATRSMIRTSDQDAIVQRNLEPRRAAQPMYSAAMLQTLANSGIMFRHRGGADAEEEGAPQCATQ</sequence>
<keyword evidence="1 3" id="KW-0853">WD repeat</keyword>
<dbReference type="Proteomes" id="UP001164286">
    <property type="component" value="Unassembled WGS sequence"/>
</dbReference>
<dbReference type="PANTHER" id="PTHR15574:SF40">
    <property type="entry name" value="WD AND TETRATRICOPEPTIDE REPEATS PROTEIN 1"/>
    <property type="match status" value="1"/>
</dbReference>
<dbReference type="Pfam" id="PF00400">
    <property type="entry name" value="WD40"/>
    <property type="match status" value="3"/>
</dbReference>
<dbReference type="AlphaFoldDB" id="A0AA38LUH9"/>
<dbReference type="Gene3D" id="2.130.10.10">
    <property type="entry name" value="YVTN repeat-like/Quinoprotein amine dehydrogenase"/>
    <property type="match status" value="2"/>
</dbReference>
<dbReference type="GO" id="GO:0080008">
    <property type="term" value="C:Cul4-RING E3 ubiquitin ligase complex"/>
    <property type="evidence" value="ECO:0007669"/>
    <property type="project" value="TreeGrafter"/>
</dbReference>
<evidence type="ECO:0000313" key="5">
    <source>
        <dbReference type="EMBL" id="KAI9633901.1"/>
    </source>
</evidence>
<dbReference type="RefSeq" id="XP_052943678.1">
    <property type="nucleotide sequence ID" value="XM_053085899.1"/>
</dbReference>
<dbReference type="SMART" id="SM00320">
    <property type="entry name" value="WD40"/>
    <property type="match status" value="5"/>
</dbReference>
<evidence type="ECO:0000256" key="3">
    <source>
        <dbReference type="PROSITE-ProRule" id="PRU00221"/>
    </source>
</evidence>
<name>A0AA38LUH9_9TREE</name>
<feature type="compositionally biased region" description="Acidic residues" evidence="4">
    <location>
        <begin position="420"/>
        <end position="434"/>
    </location>
</feature>
<dbReference type="GeneID" id="77725100"/>
<dbReference type="InterPro" id="IPR001680">
    <property type="entry name" value="WD40_rpt"/>
</dbReference>
<reference evidence="5" key="1">
    <citation type="journal article" date="2022" name="G3 (Bethesda)">
        <title>High quality genome of the basidiomycete yeast Dioszegia hungarica PDD-24b-2 isolated from cloud water.</title>
        <authorList>
            <person name="Jarrige D."/>
            <person name="Haridas S."/>
            <person name="Bleykasten-Grosshans C."/>
            <person name="Joly M."/>
            <person name="Nadalig T."/>
            <person name="Sancelme M."/>
            <person name="Vuilleumier S."/>
            <person name="Grigoriev I.V."/>
            <person name="Amato P."/>
            <person name="Bringel F."/>
        </authorList>
    </citation>
    <scope>NUCLEOTIDE SEQUENCE</scope>
    <source>
        <strain evidence="5">PDD-24b-2</strain>
    </source>
</reference>
<evidence type="ECO:0000256" key="4">
    <source>
        <dbReference type="SAM" id="MobiDB-lite"/>
    </source>
</evidence>
<proteinExistence type="predicted"/>
<feature type="compositionally biased region" description="Low complexity" evidence="4">
    <location>
        <begin position="382"/>
        <end position="393"/>
    </location>
</feature>
<dbReference type="InterPro" id="IPR045151">
    <property type="entry name" value="DCAF8"/>
</dbReference>
<dbReference type="PROSITE" id="PS50294">
    <property type="entry name" value="WD_REPEATS_REGION"/>
    <property type="match status" value="1"/>
</dbReference>
<gene>
    <name evidence="5" type="ORF">MKK02DRAFT_18139</name>
</gene>
<dbReference type="PANTHER" id="PTHR15574">
    <property type="entry name" value="WD REPEAT DOMAIN-CONTAINING FAMILY"/>
    <property type="match status" value="1"/>
</dbReference>
<dbReference type="SUPFAM" id="SSF50978">
    <property type="entry name" value="WD40 repeat-like"/>
    <property type="match status" value="1"/>
</dbReference>
<accession>A0AA38LUH9</accession>
<feature type="compositionally biased region" description="Acidic residues" evidence="4">
    <location>
        <begin position="483"/>
        <end position="520"/>
    </location>
</feature>
<keyword evidence="2" id="KW-0677">Repeat</keyword>
<organism evidence="5 6">
    <name type="scientific">Dioszegia hungarica</name>
    <dbReference type="NCBI Taxonomy" id="4972"/>
    <lineage>
        <taxon>Eukaryota</taxon>
        <taxon>Fungi</taxon>
        <taxon>Dikarya</taxon>
        <taxon>Basidiomycota</taxon>
        <taxon>Agaricomycotina</taxon>
        <taxon>Tremellomycetes</taxon>
        <taxon>Tremellales</taxon>
        <taxon>Bulleribasidiaceae</taxon>
        <taxon>Dioszegia</taxon>
    </lineage>
</organism>
<feature type="region of interest" description="Disordered" evidence="4">
    <location>
        <begin position="479"/>
        <end position="533"/>
    </location>
</feature>
<keyword evidence="6" id="KW-1185">Reference proteome</keyword>
<comment type="caution">
    <text evidence="5">The sequence shown here is derived from an EMBL/GenBank/DDBJ whole genome shotgun (WGS) entry which is preliminary data.</text>
</comment>
<evidence type="ECO:0000256" key="2">
    <source>
        <dbReference type="ARBA" id="ARBA00022737"/>
    </source>
</evidence>
<protein>
    <submittedName>
        <fullName evidence="5">WD40-repeat-containing domain protein</fullName>
    </submittedName>
</protein>
<feature type="region of interest" description="Disordered" evidence="4">
    <location>
        <begin position="328"/>
        <end position="453"/>
    </location>
</feature>
<dbReference type="PROSITE" id="PS50082">
    <property type="entry name" value="WD_REPEATS_2"/>
    <property type="match status" value="1"/>
</dbReference>
<dbReference type="EMBL" id="JAKWFO010000008">
    <property type="protein sequence ID" value="KAI9633901.1"/>
    <property type="molecule type" value="Genomic_DNA"/>
</dbReference>